<evidence type="ECO:0000256" key="1">
    <source>
        <dbReference type="ARBA" id="ARBA00005689"/>
    </source>
</evidence>
<name>A0ABS3AVR4_9BACT</name>
<dbReference type="SMART" id="SM01003">
    <property type="entry name" value="AlaDh_PNT_N"/>
    <property type="match status" value="1"/>
</dbReference>
<dbReference type="SUPFAM" id="SSF52283">
    <property type="entry name" value="Formate/glycerate dehydrogenase catalytic domain-like"/>
    <property type="match status" value="1"/>
</dbReference>
<accession>A0ABS3AVR4</accession>
<dbReference type="Pfam" id="PF05222">
    <property type="entry name" value="AlaDh_PNT_N"/>
    <property type="match status" value="1"/>
</dbReference>
<feature type="domain" description="Alanine dehydrogenase/pyridine nucleotide transhydrogenase N-terminal" evidence="4">
    <location>
        <begin position="5"/>
        <end position="139"/>
    </location>
</feature>
<dbReference type="Gene3D" id="3.40.50.720">
    <property type="entry name" value="NAD(P)-binding Rossmann-like Domain"/>
    <property type="match status" value="2"/>
</dbReference>
<sequence length="360" mass="41201">MTHLWLRYESKNLEKRTPLTPEHAAKLLEEGFSITVEESPDRIFSDDEYKRVGCHLSKKNSWPTAPLDAFILGIKELAIDSFPLEHNHVYFAHIYKGQEGADQLFQRFQKGGGVLYDLEYLVDSSQERIVSFGYWSGFAGAALSLLYWCHKQAANENAFHPPLFYGNEESFLDEMRELASQNRVKPSVLIIGAKGRCGRGVASLLEKFEIEAVKWDKEETQGHGPFREILNYDILFNCVNVNKKAEPFLTWDLIKENSKLSLIVDISCENTLIHNSLPIYEYLTSFANPCHRITGGDHPIDLIAIDHLPSFFPNESSSSFSDQLFPYLKQLKEKNNNGTPWKRAETIFREKSIQSIGQEM</sequence>
<keyword evidence="2" id="KW-0560">Oxidoreductase</keyword>
<evidence type="ECO:0000256" key="2">
    <source>
        <dbReference type="ARBA" id="ARBA00023002"/>
    </source>
</evidence>
<dbReference type="PANTHER" id="PTHR11133">
    <property type="entry name" value="SACCHAROPINE DEHYDROGENASE"/>
    <property type="match status" value="1"/>
</dbReference>
<dbReference type="SUPFAM" id="SSF51735">
    <property type="entry name" value="NAD(P)-binding Rossmann-fold domains"/>
    <property type="match status" value="1"/>
</dbReference>
<comment type="caution">
    <text evidence="5">The sequence shown here is derived from an EMBL/GenBank/DDBJ whole genome shotgun (WGS) entry which is preliminary data.</text>
</comment>
<comment type="similarity">
    <text evidence="1">Belongs to the AlaDH/PNT family.</text>
</comment>
<dbReference type="InterPro" id="IPR027281">
    <property type="entry name" value="Lys1"/>
</dbReference>
<reference evidence="5 6" key="1">
    <citation type="submission" date="2021-02" db="EMBL/GenBank/DDBJ databases">
        <title>Activity-based single-cell genomes from oceanic crustal fluid captures similar information to metagenomic and metatranscriptomic surveys with orders of magnitude less sampling.</title>
        <authorList>
            <person name="D'Angelo T.S."/>
            <person name="Orcutt B.N."/>
        </authorList>
    </citation>
    <scope>NUCLEOTIDE SEQUENCE [LARGE SCALE GENOMIC DNA]</scope>
    <source>
        <strain evidence="5">AH-315-G07</strain>
    </source>
</reference>
<dbReference type="PIRSF" id="PIRSF018250">
    <property type="entry name" value="Saccharopine_DH_Lys"/>
    <property type="match status" value="1"/>
</dbReference>
<dbReference type="CDD" id="cd12188">
    <property type="entry name" value="SDH"/>
    <property type="match status" value="1"/>
</dbReference>
<keyword evidence="6" id="KW-1185">Reference proteome</keyword>
<evidence type="ECO:0000256" key="3">
    <source>
        <dbReference type="ARBA" id="ARBA00023027"/>
    </source>
</evidence>
<dbReference type="InterPro" id="IPR007886">
    <property type="entry name" value="AlaDH/PNT_N"/>
</dbReference>
<dbReference type="Proteomes" id="UP000722121">
    <property type="component" value="Unassembled WGS sequence"/>
</dbReference>
<evidence type="ECO:0000313" key="6">
    <source>
        <dbReference type="Proteomes" id="UP000722121"/>
    </source>
</evidence>
<organism evidence="5 6">
    <name type="scientific">Simkania negevensis</name>
    <dbReference type="NCBI Taxonomy" id="83561"/>
    <lineage>
        <taxon>Bacteria</taxon>
        <taxon>Pseudomonadati</taxon>
        <taxon>Chlamydiota</taxon>
        <taxon>Chlamydiia</taxon>
        <taxon>Parachlamydiales</taxon>
        <taxon>Simkaniaceae</taxon>
        <taxon>Simkania</taxon>
    </lineage>
</organism>
<proteinExistence type="inferred from homology"/>
<gene>
    <name evidence="5" type="ORF">JYU14_03135</name>
</gene>
<keyword evidence="3" id="KW-0520">NAD</keyword>
<dbReference type="EMBL" id="JAFITR010000058">
    <property type="protein sequence ID" value="MBN4067057.1"/>
    <property type="molecule type" value="Genomic_DNA"/>
</dbReference>
<dbReference type="PANTHER" id="PTHR11133:SF23">
    <property type="entry name" value="SACCHAROPINE DEHYDROGENASE [NAD(+), L-LYSINE-FORMING]"/>
    <property type="match status" value="1"/>
</dbReference>
<dbReference type="InterPro" id="IPR036291">
    <property type="entry name" value="NAD(P)-bd_dom_sf"/>
</dbReference>
<evidence type="ECO:0000313" key="5">
    <source>
        <dbReference type="EMBL" id="MBN4067057.1"/>
    </source>
</evidence>
<protein>
    <submittedName>
        <fullName evidence="5">Saccharopine dehydrogenase</fullName>
    </submittedName>
</protein>
<dbReference type="InterPro" id="IPR051168">
    <property type="entry name" value="AASS"/>
</dbReference>
<evidence type="ECO:0000259" key="4">
    <source>
        <dbReference type="SMART" id="SM01003"/>
    </source>
</evidence>